<feature type="domain" description="DUF4145" evidence="1">
    <location>
        <begin position="138"/>
        <end position="232"/>
    </location>
</feature>
<organism evidence="2 3">
    <name type="scientific">Streptomyces physcomitrii</name>
    <dbReference type="NCBI Taxonomy" id="2724184"/>
    <lineage>
        <taxon>Bacteria</taxon>
        <taxon>Bacillati</taxon>
        <taxon>Actinomycetota</taxon>
        <taxon>Actinomycetes</taxon>
        <taxon>Kitasatosporales</taxon>
        <taxon>Streptomycetaceae</taxon>
        <taxon>Streptomyces</taxon>
    </lineage>
</organism>
<comment type="caution">
    <text evidence="2">The sequence shown here is derived from an EMBL/GenBank/DDBJ whole genome shotgun (WGS) entry which is preliminary data.</text>
</comment>
<proteinExistence type="predicted"/>
<evidence type="ECO:0000313" key="3">
    <source>
        <dbReference type="Proteomes" id="UP000772196"/>
    </source>
</evidence>
<keyword evidence="3" id="KW-1185">Reference proteome</keyword>
<sequence>MAMKHLADLRQLEDGFTETDGWPNLPCPACLAGTLAPKDSDAMITEQSRLSREMREIPDAEPDWISGYFHGSLQCRLPSCGEIVAVAGEYQVKVGAGPHEYQGEFYGNSYKVQCFVPALSLIREDQAFPQRVNDLIVAASAVLWMDPSSAANRVRAAIEELLTLQGVPKSHISKSRKRIRYTAHKRIELLKERKPRFTEAAGLLMAVKWIGNDGSHGGELTVGEVLDGVELLNHALELMYDTSAADLKRRAAEINKRRGIPRKRAAKI</sequence>
<dbReference type="InterPro" id="IPR025285">
    <property type="entry name" value="DUF4145"/>
</dbReference>
<accession>A0ABX1H1M7</accession>
<name>A0ABX1H1M7_9ACTN</name>
<dbReference type="Pfam" id="PF13643">
    <property type="entry name" value="DUF4145"/>
    <property type="match status" value="1"/>
</dbReference>
<evidence type="ECO:0000313" key="2">
    <source>
        <dbReference type="EMBL" id="NKI42267.1"/>
    </source>
</evidence>
<dbReference type="RefSeq" id="WP_168539254.1">
    <property type="nucleotide sequence ID" value="NZ_JAAWWP010000007.1"/>
</dbReference>
<dbReference type="Proteomes" id="UP000772196">
    <property type="component" value="Unassembled WGS sequence"/>
</dbReference>
<protein>
    <submittedName>
        <fullName evidence="2">DUF4145 domain-containing protein</fullName>
    </submittedName>
</protein>
<gene>
    <name evidence="2" type="ORF">HFV08_13635</name>
</gene>
<reference evidence="2 3" key="1">
    <citation type="submission" date="2020-04" db="EMBL/GenBank/DDBJ databases">
        <title>Phylogenetic Diversity and Antibacterial Activity against Ralstonia solanacearum of Endophytic Actinomycete Isolated from Moss.</title>
        <authorList>
            <person name="Zhuang X."/>
        </authorList>
    </citation>
    <scope>NUCLEOTIDE SEQUENCE [LARGE SCALE GENOMIC DNA]</scope>
    <source>
        <strain evidence="2 3">LD120</strain>
    </source>
</reference>
<evidence type="ECO:0000259" key="1">
    <source>
        <dbReference type="Pfam" id="PF13643"/>
    </source>
</evidence>
<dbReference type="EMBL" id="JAAWWP010000007">
    <property type="protein sequence ID" value="NKI42267.1"/>
    <property type="molecule type" value="Genomic_DNA"/>
</dbReference>